<dbReference type="EMBL" id="CP000393">
    <property type="protein sequence ID" value="ABG51499.1"/>
    <property type="molecule type" value="Genomic_DNA"/>
</dbReference>
<dbReference type="AlphaFoldDB" id="Q112S5"/>
<reference evidence="1" key="1">
    <citation type="submission" date="2006-06" db="EMBL/GenBank/DDBJ databases">
        <title>Complete sequence of Trichodesmium erythraeum IMS101.</title>
        <authorList>
            <consortium name="US DOE Joint Genome Institute"/>
            <person name="Copeland A."/>
            <person name="Lucas S."/>
            <person name="Lapidus A."/>
            <person name="Barry K."/>
            <person name="Detter J.C."/>
            <person name="Glavina del Rio T."/>
            <person name="Hammon N."/>
            <person name="Israni S."/>
            <person name="Dalin E."/>
            <person name="Tice H."/>
            <person name="Pitluck S."/>
            <person name="Kiss H."/>
            <person name="Munk A.C."/>
            <person name="Brettin T."/>
            <person name="Bruce D."/>
            <person name="Han C."/>
            <person name="Tapia R."/>
            <person name="Gilna P."/>
            <person name="Schmutz J."/>
            <person name="Larimer F."/>
            <person name="Land M."/>
            <person name="Hauser L."/>
            <person name="Kyrpides N."/>
            <person name="Kim E."/>
            <person name="Richardson P."/>
        </authorList>
    </citation>
    <scope>NUCLEOTIDE SEQUENCE [LARGE SCALE GENOMIC DNA]</scope>
    <source>
        <strain evidence="1">IMS101</strain>
    </source>
</reference>
<protein>
    <submittedName>
        <fullName evidence="1">Uncharacterized protein</fullName>
    </submittedName>
</protein>
<evidence type="ECO:0000313" key="1">
    <source>
        <dbReference type="EMBL" id="ABG51499.1"/>
    </source>
</evidence>
<accession>Q112S5</accession>
<dbReference type="HOGENOM" id="CLU_3012997_0_0_3"/>
<dbReference type="RefSeq" id="WP_011611867.1">
    <property type="nucleotide sequence ID" value="NC_008312.1"/>
</dbReference>
<name>Q112S5_TRIEI</name>
<gene>
    <name evidence="1" type="ordered locus">Tery_2271</name>
</gene>
<proteinExistence type="predicted"/>
<dbReference type="KEGG" id="ter:Tery_2271"/>
<sequence length="56" mass="6357">MNAIVYQVHEVTKNAGFARIITEMETETGAKFLSKKHAYIHTPTPENLNILTKELN</sequence>
<organism evidence="1">
    <name type="scientific">Trichodesmium erythraeum (strain IMS101)</name>
    <dbReference type="NCBI Taxonomy" id="203124"/>
    <lineage>
        <taxon>Bacteria</taxon>
        <taxon>Bacillati</taxon>
        <taxon>Cyanobacteriota</taxon>
        <taxon>Cyanophyceae</taxon>
        <taxon>Oscillatoriophycideae</taxon>
        <taxon>Oscillatoriales</taxon>
        <taxon>Microcoleaceae</taxon>
        <taxon>Trichodesmium</taxon>
    </lineage>
</organism>